<reference evidence="1" key="1">
    <citation type="submission" date="2020-05" db="EMBL/GenBank/DDBJ databases">
        <title>Large-scale comparative analyses of tick genomes elucidate their genetic diversity and vector capacities.</title>
        <authorList>
            <person name="Jia N."/>
            <person name="Wang J."/>
            <person name="Shi W."/>
            <person name="Du L."/>
            <person name="Sun Y."/>
            <person name="Zhan W."/>
            <person name="Jiang J."/>
            <person name="Wang Q."/>
            <person name="Zhang B."/>
            <person name="Ji P."/>
            <person name="Sakyi L.B."/>
            <person name="Cui X."/>
            <person name="Yuan T."/>
            <person name="Jiang B."/>
            <person name="Yang W."/>
            <person name="Lam T.T.-Y."/>
            <person name="Chang Q."/>
            <person name="Ding S."/>
            <person name="Wang X."/>
            <person name="Zhu J."/>
            <person name="Ruan X."/>
            <person name="Zhao L."/>
            <person name="Wei J."/>
            <person name="Que T."/>
            <person name="Du C."/>
            <person name="Cheng J."/>
            <person name="Dai P."/>
            <person name="Han X."/>
            <person name="Huang E."/>
            <person name="Gao Y."/>
            <person name="Liu J."/>
            <person name="Shao H."/>
            <person name="Ye R."/>
            <person name="Li L."/>
            <person name="Wei W."/>
            <person name="Wang X."/>
            <person name="Wang C."/>
            <person name="Yang T."/>
            <person name="Huo Q."/>
            <person name="Li W."/>
            <person name="Guo W."/>
            <person name="Chen H."/>
            <person name="Zhou L."/>
            <person name="Ni X."/>
            <person name="Tian J."/>
            <person name="Zhou Y."/>
            <person name="Sheng Y."/>
            <person name="Liu T."/>
            <person name="Pan Y."/>
            <person name="Xia L."/>
            <person name="Li J."/>
            <person name="Zhao F."/>
            <person name="Cao W."/>
        </authorList>
    </citation>
    <scope>NUCLEOTIDE SEQUENCE</scope>
    <source>
        <strain evidence="1">Hyas-2018</strain>
    </source>
</reference>
<gene>
    <name evidence="1" type="ORF">HPB50_010159</name>
</gene>
<sequence length="410" mass="46974">MATAPCSTDVFEHLDDAAREEAYRSAVSEAAALKTEVDQLRRELELLKMVPSKDHDAANDDDAPKPPLDPQLQASHDFLCNLRAPLIERIERLESRTREDSDAASCTSAGESYASINMKRGSINQQSQAKGTNTRCKSNDEDARDRLSSFAASSLPHLGKDLNAWFHQVDYWFRTFSVPDEVAVPFIISRLPAKDFTWMRHHTKVADISTWADMKAAFRRRYNMDCDVTSKQRMFGATQRAGESCTDFAYRKLDLMEQCNYPVLQQEKCQIIMDTLSPKAKKHFFDKTFRHLNDMISSFLRFDQIRDSEQSVQIVVAEERESLSTAQSVECRVDSKRSPRKPRRHRQRTESIGSSENVPKRGDTTRKPRETCLKEAIQRGSRLSRGRLLIPRRGFLKDLKETPREFVNCA</sequence>
<comment type="caution">
    <text evidence="1">The sequence shown here is derived from an EMBL/GenBank/DDBJ whole genome shotgun (WGS) entry which is preliminary data.</text>
</comment>
<keyword evidence="2" id="KW-1185">Reference proteome</keyword>
<organism evidence="1 2">
    <name type="scientific">Hyalomma asiaticum</name>
    <name type="common">Tick</name>
    <dbReference type="NCBI Taxonomy" id="266040"/>
    <lineage>
        <taxon>Eukaryota</taxon>
        <taxon>Metazoa</taxon>
        <taxon>Ecdysozoa</taxon>
        <taxon>Arthropoda</taxon>
        <taxon>Chelicerata</taxon>
        <taxon>Arachnida</taxon>
        <taxon>Acari</taxon>
        <taxon>Parasitiformes</taxon>
        <taxon>Ixodida</taxon>
        <taxon>Ixodoidea</taxon>
        <taxon>Ixodidae</taxon>
        <taxon>Hyalomminae</taxon>
        <taxon>Hyalomma</taxon>
    </lineage>
</organism>
<proteinExistence type="predicted"/>
<dbReference type="EMBL" id="CM023488">
    <property type="protein sequence ID" value="KAH6923986.1"/>
    <property type="molecule type" value="Genomic_DNA"/>
</dbReference>
<evidence type="ECO:0000313" key="1">
    <source>
        <dbReference type="EMBL" id="KAH6923986.1"/>
    </source>
</evidence>
<protein>
    <submittedName>
        <fullName evidence="1">Uncharacterized protein</fullName>
    </submittedName>
</protein>
<name>A0ACB7RMU8_HYAAI</name>
<dbReference type="Proteomes" id="UP000821845">
    <property type="component" value="Chromosome 8"/>
</dbReference>
<accession>A0ACB7RMU8</accession>
<evidence type="ECO:0000313" key="2">
    <source>
        <dbReference type="Proteomes" id="UP000821845"/>
    </source>
</evidence>